<accession>H1HML2</accession>
<reference evidence="1 2" key="1">
    <citation type="submission" date="2011-12" db="EMBL/GenBank/DDBJ databases">
        <title>The Genome Sequence of Prevotella maculosa OT 289.</title>
        <authorList>
            <consortium name="The Broad Institute Genome Sequencing Platform"/>
            <person name="Earl A."/>
            <person name="Ward D."/>
            <person name="Feldgarden M."/>
            <person name="Gevers D."/>
            <person name="Izard J."/>
            <person name="Blanton J.M."/>
            <person name="Mathney J."/>
            <person name="Tanner A.C."/>
            <person name="Dewhirst F.E."/>
            <person name="Young S.K."/>
            <person name="Zeng Q."/>
            <person name="Gargeya S."/>
            <person name="Fitzgerald M."/>
            <person name="Haas B."/>
            <person name="Abouelleil A."/>
            <person name="Alvarado L."/>
            <person name="Arachchi H.M."/>
            <person name="Berlin A."/>
            <person name="Chapman S.B."/>
            <person name="Gearin G."/>
            <person name="Goldberg J."/>
            <person name="Griggs A."/>
            <person name="Gujja S."/>
            <person name="Hansen M."/>
            <person name="Heiman D."/>
            <person name="Howarth C."/>
            <person name="Larimer J."/>
            <person name="Lui A."/>
            <person name="MacDonald P.J.P."/>
            <person name="McCowen C."/>
            <person name="Montmayeur A."/>
            <person name="Murphy C."/>
            <person name="Neiman D."/>
            <person name="Pearson M."/>
            <person name="Priest M."/>
            <person name="Roberts A."/>
            <person name="Saif S."/>
            <person name="Shea T."/>
            <person name="Sisk P."/>
            <person name="Stolte C."/>
            <person name="Sykes S."/>
            <person name="Wortman J."/>
            <person name="Nusbaum C."/>
            <person name="Birren B."/>
        </authorList>
    </citation>
    <scope>NUCLEOTIDE SEQUENCE [LARGE SCALE GENOMIC DNA]</scope>
    <source>
        <strain evidence="1 2">OT 289</strain>
    </source>
</reference>
<dbReference type="Proteomes" id="UP000003167">
    <property type="component" value="Unassembled WGS sequence"/>
</dbReference>
<protein>
    <submittedName>
        <fullName evidence="1">Uncharacterized protein</fullName>
    </submittedName>
</protein>
<evidence type="ECO:0000313" key="1">
    <source>
        <dbReference type="EMBL" id="EHO70199.1"/>
    </source>
</evidence>
<comment type="caution">
    <text evidence="1">The sequence shown here is derived from an EMBL/GenBank/DDBJ whole genome shotgun (WGS) entry which is preliminary data.</text>
</comment>
<name>H1HML2_9BACT</name>
<proteinExistence type="predicted"/>
<sequence length="89" mass="10072">MPGNSEMPSHMQHLAIGFAKIKSPFLTLRDRRNCEREASKIDPWRPFSPFCDSVSTVLQTGSAHLAILFQPFYRAILPILPCNMAEIAR</sequence>
<dbReference type="HOGENOM" id="CLU_2452138_0_0_10"/>
<organism evidence="1 2">
    <name type="scientific">Segatella maculosa OT 289</name>
    <dbReference type="NCBI Taxonomy" id="999422"/>
    <lineage>
        <taxon>Bacteria</taxon>
        <taxon>Pseudomonadati</taxon>
        <taxon>Bacteroidota</taxon>
        <taxon>Bacteroidia</taxon>
        <taxon>Bacteroidales</taxon>
        <taxon>Prevotellaceae</taxon>
        <taxon>Segatella</taxon>
    </lineage>
</organism>
<evidence type="ECO:0000313" key="2">
    <source>
        <dbReference type="Proteomes" id="UP000003167"/>
    </source>
</evidence>
<dbReference type="AlphaFoldDB" id="H1HML2"/>
<gene>
    <name evidence="1" type="ORF">HMPREF9944_01406</name>
</gene>
<dbReference type="EMBL" id="AGEK01000027">
    <property type="protein sequence ID" value="EHO70199.1"/>
    <property type="molecule type" value="Genomic_DNA"/>
</dbReference>
<keyword evidence="2" id="KW-1185">Reference proteome</keyword>